<sequence length="63" mass="7611">MIVSRWKEHKKNNTNTCTYTAIARNQHKGSEWTAEKQGNWTTMKWISGWSSTYYFGWLWNDCF</sequence>
<proteinExistence type="predicted"/>
<name>A0A540MC77_MALBA</name>
<comment type="caution">
    <text evidence="1">The sequence shown here is derived from an EMBL/GenBank/DDBJ whole genome shotgun (WGS) entry which is preliminary data.</text>
</comment>
<accession>A0A540MC77</accession>
<organism evidence="1 2">
    <name type="scientific">Malus baccata</name>
    <name type="common">Siberian crab apple</name>
    <name type="synonym">Pyrus baccata</name>
    <dbReference type="NCBI Taxonomy" id="106549"/>
    <lineage>
        <taxon>Eukaryota</taxon>
        <taxon>Viridiplantae</taxon>
        <taxon>Streptophyta</taxon>
        <taxon>Embryophyta</taxon>
        <taxon>Tracheophyta</taxon>
        <taxon>Spermatophyta</taxon>
        <taxon>Magnoliopsida</taxon>
        <taxon>eudicotyledons</taxon>
        <taxon>Gunneridae</taxon>
        <taxon>Pentapetalae</taxon>
        <taxon>rosids</taxon>
        <taxon>fabids</taxon>
        <taxon>Rosales</taxon>
        <taxon>Rosaceae</taxon>
        <taxon>Amygdaloideae</taxon>
        <taxon>Maleae</taxon>
        <taxon>Malus</taxon>
    </lineage>
</organism>
<dbReference type="Proteomes" id="UP000315295">
    <property type="component" value="Unassembled WGS sequence"/>
</dbReference>
<reference evidence="1 2" key="1">
    <citation type="journal article" date="2019" name="G3 (Bethesda)">
        <title>Sequencing of a Wild Apple (Malus baccata) Genome Unravels the Differences Between Cultivated and Wild Apple Species Regarding Disease Resistance and Cold Tolerance.</title>
        <authorList>
            <person name="Chen X."/>
        </authorList>
    </citation>
    <scope>NUCLEOTIDE SEQUENCE [LARGE SCALE GENOMIC DNA]</scope>
    <source>
        <strain evidence="2">cv. Shandingzi</strain>
        <tissue evidence="1">Leaves</tissue>
    </source>
</reference>
<dbReference type="AlphaFoldDB" id="A0A540MC77"/>
<keyword evidence="2" id="KW-1185">Reference proteome</keyword>
<protein>
    <submittedName>
        <fullName evidence="1">Uncharacterized protein</fullName>
    </submittedName>
</protein>
<evidence type="ECO:0000313" key="1">
    <source>
        <dbReference type="EMBL" id="TQD96326.1"/>
    </source>
</evidence>
<dbReference type="EMBL" id="VIEB01000294">
    <property type="protein sequence ID" value="TQD96326.1"/>
    <property type="molecule type" value="Genomic_DNA"/>
</dbReference>
<evidence type="ECO:0000313" key="2">
    <source>
        <dbReference type="Proteomes" id="UP000315295"/>
    </source>
</evidence>
<gene>
    <name evidence="1" type="ORF">C1H46_018092</name>
</gene>